<name>F2NBY3_DESAR</name>
<protein>
    <submittedName>
        <fullName evidence="1">Uncharacterized protein</fullName>
    </submittedName>
</protein>
<evidence type="ECO:0000313" key="1">
    <source>
        <dbReference type="EMBL" id="AEB08060.1"/>
    </source>
</evidence>
<dbReference type="NCBIfam" id="TIGR02595">
    <property type="entry name" value="PEP_CTERM"/>
    <property type="match status" value="1"/>
</dbReference>
<organism evidence="1 2">
    <name type="scientific">Desulfobacca acetoxidans (strain ATCC 700848 / DSM 11109 / ASRB2)</name>
    <dbReference type="NCBI Taxonomy" id="880072"/>
    <lineage>
        <taxon>Bacteria</taxon>
        <taxon>Pseudomonadati</taxon>
        <taxon>Thermodesulfobacteriota</taxon>
        <taxon>Desulfobaccia</taxon>
        <taxon>Desulfobaccales</taxon>
        <taxon>Desulfobaccaceae</taxon>
        <taxon>Desulfobacca</taxon>
    </lineage>
</organism>
<dbReference type="OrthoDB" id="904022at2"/>
<keyword evidence="2" id="KW-1185">Reference proteome</keyword>
<dbReference type="InterPro" id="IPR049804">
    <property type="entry name" value="Choice_anch_L"/>
</dbReference>
<reference evidence="2" key="2">
    <citation type="submission" date="2011-03" db="EMBL/GenBank/DDBJ databases">
        <title>The complete genome of Desulfobacca acetoxidans DSM 11109.</title>
        <authorList>
            <consortium name="US DOE Joint Genome Institute (JGI-PGF)"/>
            <person name="Lucas S."/>
            <person name="Copeland A."/>
            <person name="Lapidus A."/>
            <person name="Bruce D."/>
            <person name="Goodwin L."/>
            <person name="Pitluck S."/>
            <person name="Peters L."/>
            <person name="Kyrpides N."/>
            <person name="Mavromatis K."/>
            <person name="Ivanova N."/>
            <person name="Ovchinnikova G."/>
            <person name="Teshima H."/>
            <person name="Detter J.C."/>
            <person name="Han C."/>
            <person name="Land M."/>
            <person name="Hauser L."/>
            <person name="Markowitz V."/>
            <person name="Cheng J.-F."/>
            <person name="Hugenholtz P."/>
            <person name="Woyke T."/>
            <person name="Wu D."/>
            <person name="Spring S."/>
            <person name="Schueler E."/>
            <person name="Brambilla E."/>
            <person name="Klenk H.-P."/>
            <person name="Eisen J.A."/>
        </authorList>
    </citation>
    <scope>NUCLEOTIDE SEQUENCE [LARGE SCALE GENOMIC DNA]</scope>
    <source>
        <strain evidence="2">ATCC 700848 / DSM 11109 / ASRB2</strain>
    </source>
</reference>
<accession>F2NBY3</accession>
<dbReference type="STRING" id="880072.Desac_0163"/>
<dbReference type="NCBIfam" id="NF038133">
    <property type="entry name" value="choice_anch_L"/>
    <property type="match status" value="1"/>
</dbReference>
<sequence>MRLKCTIATLVGFFLIIFGFVGGAQALVVNPTGDAETLASNLIGAGITLVPGSATYTGAANASGLFSGGAASGLDFDKGVLLTSGDAVGAVGPNNATNYSGDNGLPGYGPLSDLSGYTTYDATILSFKFETVSGDLYFRYVFASEEYNEWVGSQYNDVFAFFVDGVNVALVPGTNDPVTINTINNGANSGYYIDNESGTYNIQYDGFTTNLVAKALGLGTGQHEIVLAIADASDSDLDSGVFIQGSGFSPEPPQPIPAPATLLLLGTGLCLMGLRRRLH</sequence>
<dbReference type="AlphaFoldDB" id="F2NBY3"/>
<gene>
    <name evidence="1" type="ordered locus">Desac_0163</name>
</gene>
<dbReference type="InterPro" id="IPR013424">
    <property type="entry name" value="Ice-binding_C"/>
</dbReference>
<dbReference type="KEGG" id="dao:Desac_0163"/>
<dbReference type="Proteomes" id="UP000000483">
    <property type="component" value="Chromosome"/>
</dbReference>
<proteinExistence type="predicted"/>
<dbReference type="HOGENOM" id="CLU_1003598_0_0_7"/>
<dbReference type="EMBL" id="CP002629">
    <property type="protein sequence ID" value="AEB08060.1"/>
    <property type="molecule type" value="Genomic_DNA"/>
</dbReference>
<evidence type="ECO:0000313" key="2">
    <source>
        <dbReference type="Proteomes" id="UP000000483"/>
    </source>
</evidence>
<dbReference type="RefSeq" id="WP_013705173.1">
    <property type="nucleotide sequence ID" value="NC_015388.1"/>
</dbReference>
<dbReference type="eggNOG" id="COG3291">
    <property type="taxonomic scope" value="Bacteria"/>
</dbReference>
<reference evidence="1 2" key="1">
    <citation type="journal article" date="2011" name="Stand. Genomic Sci.">
        <title>Complete genome sequence of the acetate-degrading sulfate reducer Desulfobacca acetoxidans type strain (ASRB2).</title>
        <authorList>
            <person name="Goker M."/>
            <person name="Teshima H."/>
            <person name="Lapidus A."/>
            <person name="Nolan M."/>
            <person name="Lucas S."/>
            <person name="Hammon N."/>
            <person name="Deshpande S."/>
            <person name="Cheng J.F."/>
            <person name="Tapia R."/>
            <person name="Han C."/>
            <person name="Goodwin L."/>
            <person name="Pitluck S."/>
            <person name="Huntemann M."/>
            <person name="Liolios K."/>
            <person name="Ivanova N."/>
            <person name="Pagani I."/>
            <person name="Mavromatis K."/>
            <person name="Ovchinikova G."/>
            <person name="Pati A."/>
            <person name="Chen A."/>
            <person name="Palaniappan K."/>
            <person name="Land M."/>
            <person name="Hauser L."/>
            <person name="Brambilla E.M."/>
            <person name="Rohde M."/>
            <person name="Spring S."/>
            <person name="Detter J.C."/>
            <person name="Woyke T."/>
            <person name="Bristow J."/>
            <person name="Eisen J.A."/>
            <person name="Markowitz V."/>
            <person name="Hugenholtz P."/>
            <person name="Kyrpides N.C."/>
            <person name="Klenk H.P."/>
        </authorList>
    </citation>
    <scope>NUCLEOTIDE SEQUENCE [LARGE SCALE GENOMIC DNA]</scope>
    <source>
        <strain evidence="2">ATCC 700848 / DSM 11109 / ASRB2</strain>
    </source>
</reference>